<gene>
    <name evidence="7" type="ORF">C2E20_1331</name>
</gene>
<dbReference type="AlphaFoldDB" id="A0A2P6VMQ7"/>
<protein>
    <recommendedName>
        <fullName evidence="4">Cilia- and flagella-associated protein 299</fullName>
    </recommendedName>
</protein>
<evidence type="ECO:0000256" key="6">
    <source>
        <dbReference type="ARBA" id="ARBA00023242"/>
    </source>
</evidence>
<dbReference type="STRING" id="554055.A0A2P6VMQ7"/>
<evidence type="ECO:0000256" key="5">
    <source>
        <dbReference type="ARBA" id="ARBA00022490"/>
    </source>
</evidence>
<keyword evidence="7" id="KW-0969">Cilium</keyword>
<dbReference type="GO" id="GO:0005737">
    <property type="term" value="C:cytoplasm"/>
    <property type="evidence" value="ECO:0007669"/>
    <property type="project" value="UniProtKB-SubCell"/>
</dbReference>
<organism evidence="7 8">
    <name type="scientific">Micractinium conductrix</name>
    <dbReference type="NCBI Taxonomy" id="554055"/>
    <lineage>
        <taxon>Eukaryota</taxon>
        <taxon>Viridiplantae</taxon>
        <taxon>Chlorophyta</taxon>
        <taxon>core chlorophytes</taxon>
        <taxon>Trebouxiophyceae</taxon>
        <taxon>Chlorellales</taxon>
        <taxon>Chlorellaceae</taxon>
        <taxon>Chlorella clade</taxon>
        <taxon>Micractinium</taxon>
    </lineage>
</organism>
<name>A0A2P6VMQ7_9CHLO</name>
<dbReference type="Pfam" id="PF14713">
    <property type="entry name" value="DUF4464"/>
    <property type="match status" value="1"/>
</dbReference>
<dbReference type="PANTHER" id="PTHR33588:SF1">
    <property type="entry name" value="CILIA- AND FLAGELLA-ASSOCIATED PROTEIN 299"/>
    <property type="match status" value="1"/>
</dbReference>
<evidence type="ECO:0000256" key="1">
    <source>
        <dbReference type="ARBA" id="ARBA00003056"/>
    </source>
</evidence>
<dbReference type="PANTHER" id="PTHR33588">
    <property type="entry name" value="CILIA- AND FLAGELLA-ASSOCIATED PROTEIN 299"/>
    <property type="match status" value="1"/>
</dbReference>
<dbReference type="InterPro" id="IPR027887">
    <property type="entry name" value="DUF4464"/>
</dbReference>
<evidence type="ECO:0000256" key="3">
    <source>
        <dbReference type="ARBA" id="ARBA00004496"/>
    </source>
</evidence>
<evidence type="ECO:0000313" key="7">
    <source>
        <dbReference type="EMBL" id="PSC75391.1"/>
    </source>
</evidence>
<reference evidence="7 8" key="1">
    <citation type="journal article" date="2018" name="Plant J.">
        <title>Genome sequences of Chlorella sorokiniana UTEX 1602 and Micractinium conductrix SAG 241.80: implications to maltose excretion by a green alga.</title>
        <authorList>
            <person name="Arriola M.B."/>
            <person name="Velmurugan N."/>
            <person name="Zhang Y."/>
            <person name="Plunkett M.H."/>
            <person name="Hondzo H."/>
            <person name="Barney B.M."/>
        </authorList>
    </citation>
    <scope>NUCLEOTIDE SEQUENCE [LARGE SCALE GENOMIC DNA]</scope>
    <source>
        <strain evidence="7 8">SAG 241.80</strain>
    </source>
</reference>
<keyword evidence="7" id="KW-0966">Cell projection</keyword>
<evidence type="ECO:0000256" key="2">
    <source>
        <dbReference type="ARBA" id="ARBA00004123"/>
    </source>
</evidence>
<comment type="subcellular location">
    <subcellularLocation>
        <location evidence="3">Cytoplasm</location>
    </subcellularLocation>
    <subcellularLocation>
        <location evidence="2">Nucleus</location>
    </subcellularLocation>
</comment>
<accession>A0A2P6VMQ7</accession>
<comment type="caution">
    <text evidence="7">The sequence shown here is derived from an EMBL/GenBank/DDBJ whole genome shotgun (WGS) entry which is preliminary data.</text>
</comment>
<evidence type="ECO:0000256" key="4">
    <source>
        <dbReference type="ARBA" id="ARBA00021436"/>
    </source>
</evidence>
<keyword evidence="7" id="KW-0282">Flagellum</keyword>
<sequence>MEAPGELGLTPAEQDLLDRCNSYEAYLHSFVTDADRKYLQSEEMALRIVELGYLHGNGDILQREEFEERKARLAAFRDALAHPKPRLLVSAGCDLADWPLLQALAERELPVRRGMLATIVFLRDRNARGQEVSGYIDLGQRLAADEAGMRAAFAGTARLLPQPTDLSYFNWTTNRLYSQASTNFEVVADPATGLCFKSKRDRKVIIVDPAAPSPGDYTTRSEVQTGEYEQAVIFDHVVGRRT</sequence>
<dbReference type="OrthoDB" id="2136125at2759"/>
<dbReference type="GO" id="GO:0005634">
    <property type="term" value="C:nucleus"/>
    <property type="evidence" value="ECO:0007669"/>
    <property type="project" value="UniProtKB-SubCell"/>
</dbReference>
<dbReference type="EMBL" id="LHPF02000002">
    <property type="protein sequence ID" value="PSC75391.1"/>
    <property type="molecule type" value="Genomic_DNA"/>
</dbReference>
<dbReference type="Proteomes" id="UP000239649">
    <property type="component" value="Unassembled WGS sequence"/>
</dbReference>
<proteinExistence type="predicted"/>
<keyword evidence="5" id="KW-0963">Cytoplasm</keyword>
<keyword evidence="8" id="KW-1185">Reference proteome</keyword>
<evidence type="ECO:0000313" key="8">
    <source>
        <dbReference type="Proteomes" id="UP000239649"/>
    </source>
</evidence>
<keyword evidence="6" id="KW-0539">Nucleus</keyword>
<comment type="function">
    <text evidence="1">May be involved in spermatogenesis.</text>
</comment>